<dbReference type="Gene3D" id="6.10.140.2220">
    <property type="match status" value="1"/>
</dbReference>
<protein>
    <recommendedName>
        <fullName evidence="5">MYND-type domain-containing protein</fullName>
    </recommendedName>
</protein>
<evidence type="ECO:0000259" key="5">
    <source>
        <dbReference type="PROSITE" id="PS50865"/>
    </source>
</evidence>
<dbReference type="OrthoDB" id="5952526at2759"/>
<dbReference type="GO" id="GO:0008270">
    <property type="term" value="F:zinc ion binding"/>
    <property type="evidence" value="ECO:0007669"/>
    <property type="project" value="UniProtKB-KW"/>
</dbReference>
<name>A0A8H4V8I3_9HYPO</name>
<sequence>MPIIRNADVDKLNGLAPRACELCHASDNVRRCAACQAVYYCGRRCQLADFDEHKIPCRVVKKARLHYEGEYVKLRDMPGPDRIFETCRGRFWDIIETRPYMQARYAFVDALLLSYGTAGGPAELVQTALDHLLDMLRLNRRDNLGLRYVIPAQYIRLGRDQDAYDFVEWWVEYFQYIDHDIGDMDLPFLNIKGADMLEAPPKIWLDAHSHMSDISHLAAQLLIKVRVLLDLWTIQNADLALRGAKPQEIIDLIRGHLVGPAVRARPELLLARPDETARSTGAIKAQIQQLYRAVESRNPHFWKLLIEDPDASVLWRPNGYNLSSRDNALVMVGYCYAAWYETPGAMDVLKRLRDANKPE</sequence>
<keyword evidence="3" id="KW-0862">Zinc</keyword>
<dbReference type="Proteomes" id="UP000557566">
    <property type="component" value="Unassembled WGS sequence"/>
</dbReference>
<evidence type="ECO:0000313" key="7">
    <source>
        <dbReference type="Proteomes" id="UP000557566"/>
    </source>
</evidence>
<evidence type="ECO:0000256" key="4">
    <source>
        <dbReference type="PROSITE-ProRule" id="PRU00134"/>
    </source>
</evidence>
<dbReference type="AlphaFoldDB" id="A0A8H4V8I3"/>
<dbReference type="EMBL" id="JAAVMX010000002">
    <property type="protein sequence ID" value="KAF4511893.1"/>
    <property type="molecule type" value="Genomic_DNA"/>
</dbReference>
<keyword evidence="2 4" id="KW-0863">Zinc-finger</keyword>
<dbReference type="PROSITE" id="PS01360">
    <property type="entry name" value="ZF_MYND_1"/>
    <property type="match status" value="1"/>
</dbReference>
<evidence type="ECO:0000256" key="1">
    <source>
        <dbReference type="ARBA" id="ARBA00022723"/>
    </source>
</evidence>
<accession>A0A8H4V8I3</accession>
<keyword evidence="1" id="KW-0479">Metal-binding</keyword>
<dbReference type="SUPFAM" id="SSF144232">
    <property type="entry name" value="HIT/MYND zinc finger-like"/>
    <property type="match status" value="1"/>
</dbReference>
<evidence type="ECO:0000256" key="3">
    <source>
        <dbReference type="ARBA" id="ARBA00022833"/>
    </source>
</evidence>
<organism evidence="6 7">
    <name type="scientific">Ophiocordyceps sinensis</name>
    <dbReference type="NCBI Taxonomy" id="72228"/>
    <lineage>
        <taxon>Eukaryota</taxon>
        <taxon>Fungi</taxon>
        <taxon>Dikarya</taxon>
        <taxon>Ascomycota</taxon>
        <taxon>Pezizomycotina</taxon>
        <taxon>Sordariomycetes</taxon>
        <taxon>Hypocreomycetidae</taxon>
        <taxon>Hypocreales</taxon>
        <taxon>Ophiocordycipitaceae</taxon>
        <taxon>Ophiocordyceps</taxon>
    </lineage>
</organism>
<comment type="caution">
    <text evidence="6">The sequence shown here is derived from an EMBL/GenBank/DDBJ whole genome shotgun (WGS) entry which is preliminary data.</text>
</comment>
<dbReference type="Pfam" id="PF01753">
    <property type="entry name" value="zf-MYND"/>
    <property type="match status" value="1"/>
</dbReference>
<keyword evidence="7" id="KW-1185">Reference proteome</keyword>
<dbReference type="InterPro" id="IPR002893">
    <property type="entry name" value="Znf_MYND"/>
</dbReference>
<reference evidence="6 7" key="1">
    <citation type="journal article" date="2020" name="Genome Biol. Evol.">
        <title>A new high-quality draft genome assembly of the Chinese cordyceps Ophiocordyceps sinensis.</title>
        <authorList>
            <person name="Shu R."/>
            <person name="Zhang J."/>
            <person name="Meng Q."/>
            <person name="Zhang H."/>
            <person name="Zhou G."/>
            <person name="Li M."/>
            <person name="Wu P."/>
            <person name="Zhao Y."/>
            <person name="Chen C."/>
            <person name="Qin Q."/>
        </authorList>
    </citation>
    <scope>NUCLEOTIDE SEQUENCE [LARGE SCALE GENOMIC DNA]</scope>
    <source>
        <strain evidence="6 7">IOZ07</strain>
    </source>
</reference>
<proteinExistence type="predicted"/>
<dbReference type="PROSITE" id="PS50865">
    <property type="entry name" value="ZF_MYND_2"/>
    <property type="match status" value="1"/>
</dbReference>
<evidence type="ECO:0000256" key="2">
    <source>
        <dbReference type="ARBA" id="ARBA00022771"/>
    </source>
</evidence>
<gene>
    <name evidence="6" type="ORF">G6O67_001094</name>
</gene>
<evidence type="ECO:0000313" key="6">
    <source>
        <dbReference type="EMBL" id="KAF4511893.1"/>
    </source>
</evidence>
<feature type="domain" description="MYND-type" evidence="5">
    <location>
        <begin position="20"/>
        <end position="57"/>
    </location>
</feature>